<feature type="domain" description="Phosphoribosyltransferase" evidence="6">
    <location>
        <begin position="9"/>
        <end position="161"/>
    </location>
</feature>
<keyword evidence="5" id="KW-0694">RNA-binding</keyword>
<proteinExistence type="inferred from homology"/>
<feature type="short sequence motif" description="PRPP-binding" evidence="5">
    <location>
        <begin position="102"/>
        <end position="114"/>
    </location>
</feature>
<accession>A0A1I3BBX3</accession>
<dbReference type="HAMAP" id="MF_01219">
    <property type="entry name" value="PyrR"/>
    <property type="match status" value="1"/>
</dbReference>
<dbReference type="FunFam" id="3.40.50.2020:FF:000020">
    <property type="entry name" value="Bifunctional protein PyrR"/>
    <property type="match status" value="1"/>
</dbReference>
<evidence type="ECO:0000313" key="8">
    <source>
        <dbReference type="Proteomes" id="UP000198668"/>
    </source>
</evidence>
<dbReference type="EC" id="2.4.2.9" evidence="5"/>
<dbReference type="Proteomes" id="UP000198668">
    <property type="component" value="Unassembled WGS sequence"/>
</dbReference>
<keyword evidence="2 5" id="KW-0806">Transcription termination</keyword>
<comment type="catalytic activity">
    <reaction evidence="5">
        <text>UMP + diphosphate = 5-phospho-alpha-D-ribose 1-diphosphate + uracil</text>
        <dbReference type="Rhea" id="RHEA:13017"/>
        <dbReference type="ChEBI" id="CHEBI:17568"/>
        <dbReference type="ChEBI" id="CHEBI:33019"/>
        <dbReference type="ChEBI" id="CHEBI:57865"/>
        <dbReference type="ChEBI" id="CHEBI:58017"/>
        <dbReference type="EC" id="2.4.2.9"/>
    </reaction>
</comment>
<keyword evidence="3 5" id="KW-0805">Transcription regulation</keyword>
<evidence type="ECO:0000256" key="1">
    <source>
        <dbReference type="ARBA" id="ARBA00005565"/>
    </source>
</evidence>
<comment type="similarity">
    <text evidence="1 5">Belongs to the purine/pyrimidine phosphoribosyltransferase family. PyrR subfamily.</text>
</comment>
<organism evidence="7 8">
    <name type="scientific">Pisciglobus halotolerans</name>
    <dbReference type="NCBI Taxonomy" id="745365"/>
    <lineage>
        <taxon>Bacteria</taxon>
        <taxon>Bacillati</taxon>
        <taxon>Bacillota</taxon>
        <taxon>Bacilli</taxon>
        <taxon>Lactobacillales</taxon>
        <taxon>Carnobacteriaceae</taxon>
    </lineage>
</organism>
<dbReference type="InterPro" id="IPR029057">
    <property type="entry name" value="PRTase-like"/>
</dbReference>
<dbReference type="InterPro" id="IPR000836">
    <property type="entry name" value="PRTase_dom"/>
</dbReference>
<keyword evidence="5 7" id="KW-0808">Transferase</keyword>
<dbReference type="NCBIfam" id="NF003548">
    <property type="entry name" value="PRK05205.1-4"/>
    <property type="match status" value="1"/>
</dbReference>
<evidence type="ECO:0000256" key="5">
    <source>
        <dbReference type="HAMAP-Rule" id="MF_01219"/>
    </source>
</evidence>
<dbReference type="PANTHER" id="PTHR11608:SF0">
    <property type="entry name" value="BIFUNCTIONAL PROTEIN PYRR"/>
    <property type="match status" value="1"/>
</dbReference>
<dbReference type="CDD" id="cd06223">
    <property type="entry name" value="PRTases_typeI"/>
    <property type="match status" value="1"/>
</dbReference>
<dbReference type="Gene3D" id="3.40.50.2020">
    <property type="match status" value="1"/>
</dbReference>
<keyword evidence="8" id="KW-1185">Reference proteome</keyword>
<dbReference type="EMBL" id="FOQE01000005">
    <property type="protein sequence ID" value="SFH59439.1"/>
    <property type="molecule type" value="Genomic_DNA"/>
</dbReference>
<evidence type="ECO:0000256" key="4">
    <source>
        <dbReference type="ARBA" id="ARBA00023163"/>
    </source>
</evidence>
<dbReference type="NCBIfam" id="NF003545">
    <property type="entry name" value="PRK05205.1-1"/>
    <property type="match status" value="1"/>
</dbReference>
<gene>
    <name evidence="5" type="primary">pyrR</name>
    <name evidence="7" type="ORF">SAMN04489868_10545</name>
</gene>
<dbReference type="AlphaFoldDB" id="A0A1I3BBX3"/>
<comment type="subunit">
    <text evidence="5">Homodimer and homohexamer; in equilibrium.</text>
</comment>
<evidence type="ECO:0000259" key="6">
    <source>
        <dbReference type="Pfam" id="PF00156"/>
    </source>
</evidence>
<comment type="function">
    <text evidence="5">Regulates transcriptional attenuation of the pyrimidine nucleotide (pyr) operon by binding in a uridine-dependent manner to specific sites on pyr mRNA. This disrupts an antiterminator hairpin in the RNA and favors formation of a downstream transcription terminator, leading to a reduced expression of downstream genes.</text>
</comment>
<dbReference type="InterPro" id="IPR023050">
    <property type="entry name" value="PyrR"/>
</dbReference>
<dbReference type="SUPFAM" id="SSF53271">
    <property type="entry name" value="PRTase-like"/>
    <property type="match status" value="1"/>
</dbReference>
<comment type="function">
    <text evidence="5">Also displays a weak uracil phosphoribosyltransferase activity which is not physiologically significant.</text>
</comment>
<dbReference type="PANTHER" id="PTHR11608">
    <property type="entry name" value="BIFUNCTIONAL PROTEIN PYRR"/>
    <property type="match status" value="1"/>
</dbReference>
<dbReference type="GO" id="GO:0004845">
    <property type="term" value="F:uracil phosphoribosyltransferase activity"/>
    <property type="evidence" value="ECO:0007669"/>
    <property type="project" value="UniProtKB-UniRule"/>
</dbReference>
<keyword evidence="5 7" id="KW-0328">Glycosyltransferase</keyword>
<dbReference type="NCBIfam" id="NF003549">
    <property type="entry name" value="PRK05205.1-5"/>
    <property type="match status" value="1"/>
</dbReference>
<dbReference type="Pfam" id="PF00156">
    <property type="entry name" value="Pribosyltran"/>
    <property type="match status" value="1"/>
</dbReference>
<reference evidence="7 8" key="1">
    <citation type="submission" date="2016-10" db="EMBL/GenBank/DDBJ databases">
        <authorList>
            <person name="de Groot N.N."/>
        </authorList>
    </citation>
    <scope>NUCLEOTIDE SEQUENCE [LARGE SCALE GENOMIC DNA]</scope>
    <source>
        <strain evidence="7 8">DSM 27630</strain>
    </source>
</reference>
<dbReference type="RefSeq" id="WP_092091371.1">
    <property type="nucleotide sequence ID" value="NZ_FOQE01000005.1"/>
</dbReference>
<dbReference type="NCBIfam" id="NF003547">
    <property type="entry name" value="PRK05205.1-3"/>
    <property type="match status" value="1"/>
</dbReference>
<sequence length="182" mass="20276">MTIQSEVEVVDAAAMKRALTRISYEIIERNKGIKNIVLVGIKTRGIYLANRIAERLEQLEGINVPVGELDISLYRDDVHTNVHDDPEVKGSDLPTEIEGKQVILIDDVLFTGRTVRAALDALMDLGRPSKISLAVLIDRGHRELPIRADYVGKNIPTSFEEQIKVAVSEVDGMDHVLIQKLK</sequence>
<keyword evidence="4 5" id="KW-0804">Transcription</keyword>
<protein>
    <recommendedName>
        <fullName evidence="5">Bifunctional protein PyrR</fullName>
    </recommendedName>
    <domain>
        <recommendedName>
            <fullName evidence="5">Pyrimidine operon regulatory protein</fullName>
        </recommendedName>
    </domain>
    <domain>
        <recommendedName>
            <fullName evidence="5">Uracil phosphoribosyltransferase</fullName>
            <shortName evidence="5">UPRTase</shortName>
            <ecNumber evidence="5">2.4.2.9</ecNumber>
        </recommendedName>
    </domain>
</protein>
<dbReference type="GO" id="GO:0003723">
    <property type="term" value="F:RNA binding"/>
    <property type="evidence" value="ECO:0007669"/>
    <property type="project" value="UniProtKB-UniRule"/>
</dbReference>
<evidence type="ECO:0000313" key="7">
    <source>
        <dbReference type="EMBL" id="SFH59439.1"/>
    </source>
</evidence>
<dbReference type="InterPro" id="IPR050137">
    <property type="entry name" value="PyrR_bifunctional"/>
</dbReference>
<evidence type="ECO:0000256" key="3">
    <source>
        <dbReference type="ARBA" id="ARBA00023015"/>
    </source>
</evidence>
<evidence type="ECO:0000256" key="2">
    <source>
        <dbReference type="ARBA" id="ARBA00022472"/>
    </source>
</evidence>
<name>A0A1I3BBX3_9LACT</name>
<dbReference type="OrthoDB" id="9802227at2"/>
<dbReference type="GO" id="GO:0006353">
    <property type="term" value="P:DNA-templated transcription termination"/>
    <property type="evidence" value="ECO:0007669"/>
    <property type="project" value="UniProtKB-UniRule"/>
</dbReference>